<dbReference type="HOGENOM" id="CLU_1366602_0_0_1"/>
<protein>
    <submittedName>
        <fullName evidence="1">Uncharacterized protein</fullName>
    </submittedName>
</protein>
<dbReference type="VEuPathDB" id="MicrosporidiaDB:NAPIS_ORF00455"/>
<name>T0MLT9_9MICR</name>
<organism evidence="1 2">
    <name type="scientific">Vairimorpha apis BRL 01</name>
    <dbReference type="NCBI Taxonomy" id="1037528"/>
    <lineage>
        <taxon>Eukaryota</taxon>
        <taxon>Fungi</taxon>
        <taxon>Fungi incertae sedis</taxon>
        <taxon>Microsporidia</taxon>
        <taxon>Nosematidae</taxon>
        <taxon>Vairimorpha</taxon>
    </lineage>
</organism>
<proteinExistence type="predicted"/>
<evidence type="ECO:0000313" key="1">
    <source>
        <dbReference type="EMBL" id="EQB61970.1"/>
    </source>
</evidence>
<dbReference type="EMBL" id="KE647056">
    <property type="protein sequence ID" value="EQB61970.1"/>
    <property type="molecule type" value="Genomic_DNA"/>
</dbReference>
<keyword evidence="2" id="KW-1185">Reference proteome</keyword>
<reference evidence="1 2" key="1">
    <citation type="journal article" date="2013" name="BMC Genomics">
        <title>Genome sequencing and comparative genomics of honey bee microsporidia, Nosema apis reveal novel insights into host-parasite interactions.</title>
        <authorList>
            <person name="Chen Yp."/>
            <person name="Pettis J.S."/>
            <person name="Zhao Y."/>
            <person name="Liu X."/>
            <person name="Tallon L.J."/>
            <person name="Sadzewicz L.D."/>
            <person name="Li R."/>
            <person name="Zheng H."/>
            <person name="Huang S."/>
            <person name="Zhang X."/>
            <person name="Hamilton M.C."/>
            <person name="Pernal S.F."/>
            <person name="Melathopoulos A.P."/>
            <person name="Yan X."/>
            <person name="Evans J.D."/>
        </authorList>
    </citation>
    <scope>NUCLEOTIDE SEQUENCE [LARGE SCALE GENOMIC DNA]</scope>
    <source>
        <strain evidence="1 2">BRL 01</strain>
    </source>
</reference>
<accession>T0MLT9</accession>
<evidence type="ECO:0000313" key="2">
    <source>
        <dbReference type="Proteomes" id="UP000053780"/>
    </source>
</evidence>
<dbReference type="Proteomes" id="UP000053780">
    <property type="component" value="Unassembled WGS sequence"/>
</dbReference>
<sequence length="200" mass="24305">MINEINNYENNYSVDKKTIKIIKLYKNTFKYNYLPLALNFSTKHIAKIFKLVFDFITTENFYDIDNIFRHKFSLNEGFDFDRMSFLFKKILNKNDDFCKNEGMFFDKNILLMKYTETIDFVFCSEFIRTIDLSKIFLYFDYISKIPFFKTFSSKIIFLEYNDKYIQMSLPEYFILGLYCFLTSQYDEITNKRYSSNNLCL</sequence>
<gene>
    <name evidence="1" type="ORF">NAPIS_ORF00455</name>
</gene>
<dbReference type="AlphaFoldDB" id="T0MLT9"/>